<evidence type="ECO:0000313" key="2">
    <source>
        <dbReference type="Proteomes" id="UP000275777"/>
    </source>
</evidence>
<dbReference type="AlphaFoldDB" id="A0A447T780"/>
<reference evidence="1 2" key="1">
    <citation type="submission" date="2018-12" db="EMBL/GenBank/DDBJ databases">
        <authorList>
            <consortium name="Pathogen Informatics"/>
        </authorList>
    </citation>
    <scope>NUCLEOTIDE SEQUENCE [LARGE SCALE GENOMIC DNA]</scope>
    <source>
        <strain evidence="1 2">NCTC9695</strain>
    </source>
</reference>
<protein>
    <submittedName>
        <fullName evidence="1">Uncharacterized protein</fullName>
    </submittedName>
</protein>
<accession>A0A447T780</accession>
<dbReference type="EMBL" id="LR134182">
    <property type="protein sequence ID" value="VEB40732.1"/>
    <property type="molecule type" value="Genomic_DNA"/>
</dbReference>
<organism evidence="1 2">
    <name type="scientific">Chromobacterium violaceum</name>
    <dbReference type="NCBI Taxonomy" id="536"/>
    <lineage>
        <taxon>Bacteria</taxon>
        <taxon>Pseudomonadati</taxon>
        <taxon>Pseudomonadota</taxon>
        <taxon>Betaproteobacteria</taxon>
        <taxon>Neisseriales</taxon>
        <taxon>Chromobacteriaceae</taxon>
        <taxon>Chromobacterium</taxon>
    </lineage>
</organism>
<sequence length="30" mass="3688">MSAWGRFVLWCNPYHHYIQRAESEMFHHPG</sequence>
<gene>
    <name evidence="1" type="ORF">NCTC9695_01134</name>
</gene>
<proteinExistence type="predicted"/>
<name>A0A447T780_CHRVL</name>
<evidence type="ECO:0000313" key="1">
    <source>
        <dbReference type="EMBL" id="VEB40732.1"/>
    </source>
</evidence>
<dbReference type="Proteomes" id="UP000275777">
    <property type="component" value="Chromosome"/>
</dbReference>